<evidence type="ECO:0000259" key="1">
    <source>
        <dbReference type="PROSITE" id="PS50043"/>
    </source>
</evidence>
<name>A0ABS8Z9A3_9PSEU</name>
<feature type="domain" description="HTH luxR-type" evidence="1">
    <location>
        <begin position="636"/>
        <end position="698"/>
    </location>
</feature>
<keyword evidence="3" id="KW-1185">Reference proteome</keyword>
<dbReference type="InterPro" id="IPR011990">
    <property type="entry name" value="TPR-like_helical_dom_sf"/>
</dbReference>
<dbReference type="Gene3D" id="1.10.10.10">
    <property type="entry name" value="Winged helix-like DNA-binding domain superfamily/Winged helix DNA-binding domain"/>
    <property type="match status" value="1"/>
</dbReference>
<dbReference type="InterPro" id="IPR036388">
    <property type="entry name" value="WH-like_DNA-bd_sf"/>
</dbReference>
<dbReference type="SMART" id="SM00421">
    <property type="entry name" value="HTH_LUXR"/>
    <property type="match status" value="1"/>
</dbReference>
<sequence length="700" mass="77555">MELASVRDPLLVAHTAVQVLDIPDQSGRPPLELLIDFLRQRQALLILDTCEHLVDECAKVADALLREVRHLRIMATSRESLRVAGEQLLIVEPLSLPKAASDPDHPAIRLFIDRAGAVVSNVALDAGNRERVIGICRRVEGIPLAIELAAALLRYLSLEQILQRLDDRFPLLTTGPRLAAARHQTLRAAIDWSFELCTSAEQRLWSRLSVFPGSFDLEAAERVYSECGSGPAEVAELFEGLVGKSILTGTDSGTGRYLLLDTLRQYAAEKLSAAGEDETLLRQRHADWCRRLTEHAEQEWFGRSQQAWYHRMRLEHANLRAALDFYLEAGQTRTAQRMANTLWFYWVGCGRLAEGHHWLNRVLAADSLPSRERAKALWVNGYYRFTVGNSEAATRMADECLGWARQHNDDSTAAHAMFVHAGVRLIQGDFHAAEALAEQAIARFAASGEVGCVPVMAQCVQATALAWRGDHARAIPLAQQPVEICQRHGEQWSQGWARYVLAVAHWHGGELAEAAANTREGLRIKRIFNDVVGVGFFIDMLSWIAGRTGDHERAAELIGAADQVWRLTGGEPRIGSPILLDPHEQCARQARLHLGDQAFHAAVDCGAEHATDLEHAAAYALGEATRSRPSPAWHPDTATLTARERQVAQLVAEGLSNKQIAARLVIAPRTAEGHVERILTKLGFAKRAQIATWIHHQHLT</sequence>
<evidence type="ECO:0000313" key="3">
    <source>
        <dbReference type="Proteomes" id="UP001521150"/>
    </source>
</evidence>
<dbReference type="RefSeq" id="WP_233725188.1">
    <property type="nucleotide sequence ID" value="NZ_JAJVCN010000001.1"/>
</dbReference>
<dbReference type="InterPro" id="IPR016032">
    <property type="entry name" value="Sig_transdc_resp-reg_C-effctor"/>
</dbReference>
<dbReference type="PROSITE" id="PS50043">
    <property type="entry name" value="HTH_LUXR_2"/>
    <property type="match status" value="1"/>
</dbReference>
<reference evidence="2 3" key="1">
    <citation type="submission" date="2021-12" db="EMBL/GenBank/DDBJ databases">
        <title>Genome sequence of Kibdelosporangium philippinense ATCC 49844.</title>
        <authorList>
            <person name="Fedorov E.A."/>
            <person name="Omeragic M."/>
            <person name="Shalygina K.F."/>
            <person name="Maclea K.S."/>
        </authorList>
    </citation>
    <scope>NUCLEOTIDE SEQUENCE [LARGE SCALE GENOMIC DNA]</scope>
    <source>
        <strain evidence="2 3">ATCC 49844</strain>
    </source>
</reference>
<organism evidence="2 3">
    <name type="scientific">Kibdelosporangium philippinense</name>
    <dbReference type="NCBI Taxonomy" id="211113"/>
    <lineage>
        <taxon>Bacteria</taxon>
        <taxon>Bacillati</taxon>
        <taxon>Actinomycetota</taxon>
        <taxon>Actinomycetes</taxon>
        <taxon>Pseudonocardiales</taxon>
        <taxon>Pseudonocardiaceae</taxon>
        <taxon>Kibdelosporangium</taxon>
    </lineage>
</organism>
<dbReference type="Proteomes" id="UP001521150">
    <property type="component" value="Unassembled WGS sequence"/>
</dbReference>
<proteinExistence type="predicted"/>
<dbReference type="InterPro" id="IPR000792">
    <property type="entry name" value="Tscrpt_reg_LuxR_C"/>
</dbReference>
<protein>
    <submittedName>
        <fullName evidence="2">LuxR C-terminal-related transcriptional regulator</fullName>
    </submittedName>
</protein>
<dbReference type="SUPFAM" id="SSF52540">
    <property type="entry name" value="P-loop containing nucleoside triphosphate hydrolases"/>
    <property type="match status" value="1"/>
</dbReference>
<dbReference type="PANTHER" id="PTHR47691">
    <property type="entry name" value="REGULATOR-RELATED"/>
    <property type="match status" value="1"/>
</dbReference>
<dbReference type="PANTHER" id="PTHR47691:SF3">
    <property type="entry name" value="HTH-TYPE TRANSCRIPTIONAL REGULATOR RV0890C-RELATED"/>
    <property type="match status" value="1"/>
</dbReference>
<dbReference type="InterPro" id="IPR027417">
    <property type="entry name" value="P-loop_NTPase"/>
</dbReference>
<dbReference type="Pfam" id="PF00196">
    <property type="entry name" value="GerE"/>
    <property type="match status" value="1"/>
</dbReference>
<gene>
    <name evidence="2" type="ORF">LWC34_12360</name>
</gene>
<dbReference type="CDD" id="cd06170">
    <property type="entry name" value="LuxR_C_like"/>
    <property type="match status" value="1"/>
</dbReference>
<dbReference type="EMBL" id="JAJVCN010000001">
    <property type="protein sequence ID" value="MCE7003613.1"/>
    <property type="molecule type" value="Genomic_DNA"/>
</dbReference>
<dbReference type="Gene3D" id="1.25.40.10">
    <property type="entry name" value="Tetratricopeptide repeat domain"/>
    <property type="match status" value="1"/>
</dbReference>
<evidence type="ECO:0000313" key="2">
    <source>
        <dbReference type="EMBL" id="MCE7003613.1"/>
    </source>
</evidence>
<dbReference type="PRINTS" id="PR00038">
    <property type="entry name" value="HTHLUXR"/>
</dbReference>
<accession>A0ABS8Z9A3</accession>
<comment type="caution">
    <text evidence="2">The sequence shown here is derived from an EMBL/GenBank/DDBJ whole genome shotgun (WGS) entry which is preliminary data.</text>
</comment>
<dbReference type="SUPFAM" id="SSF48452">
    <property type="entry name" value="TPR-like"/>
    <property type="match status" value="1"/>
</dbReference>
<dbReference type="SUPFAM" id="SSF46894">
    <property type="entry name" value="C-terminal effector domain of the bipartite response regulators"/>
    <property type="match status" value="1"/>
</dbReference>